<organism evidence="1 2">
    <name type="scientific">Thauera terpenica 58Eu</name>
    <dbReference type="NCBI Taxonomy" id="1348657"/>
    <lineage>
        <taxon>Bacteria</taxon>
        <taxon>Pseudomonadati</taxon>
        <taxon>Pseudomonadota</taxon>
        <taxon>Betaproteobacteria</taxon>
        <taxon>Rhodocyclales</taxon>
        <taxon>Zoogloeaceae</taxon>
        <taxon>Thauera</taxon>
    </lineage>
</organism>
<evidence type="ECO:0000313" key="2">
    <source>
        <dbReference type="Proteomes" id="UP000015455"/>
    </source>
</evidence>
<dbReference type="AlphaFoldDB" id="S9ZNT8"/>
<keyword evidence="2" id="KW-1185">Reference proteome</keyword>
<dbReference type="SUPFAM" id="SSF50118">
    <property type="entry name" value="Cell growth inhibitor/plasmid maintenance toxic component"/>
    <property type="match status" value="1"/>
</dbReference>
<dbReference type="EMBL" id="ATJV01000060">
    <property type="protein sequence ID" value="EPZ15162.1"/>
    <property type="molecule type" value="Genomic_DNA"/>
</dbReference>
<dbReference type="PATRIC" id="fig|1348657.5.peg.2394"/>
<protein>
    <submittedName>
        <fullName evidence="1">Uncharacterized protein</fullName>
    </submittedName>
</protein>
<dbReference type="Proteomes" id="UP000015455">
    <property type="component" value="Unassembled WGS sequence"/>
</dbReference>
<dbReference type="STRING" id="1348657.M622_16540"/>
<accession>S9ZNT8</accession>
<gene>
    <name evidence="1" type="ORF">M622_16540</name>
</gene>
<proteinExistence type="predicted"/>
<reference evidence="1 2" key="1">
    <citation type="submission" date="2013-06" db="EMBL/GenBank/DDBJ databases">
        <title>Draft genome sequence of Thauera terpenica.</title>
        <authorList>
            <person name="Liu B."/>
            <person name="Frostegard A.H."/>
            <person name="Shapleigh J.P."/>
        </authorList>
    </citation>
    <scope>NUCLEOTIDE SEQUENCE [LARGE SCALE GENOMIC DNA]</scope>
    <source>
        <strain evidence="1 2">58Eu</strain>
    </source>
</reference>
<comment type="caution">
    <text evidence="1">The sequence shown here is derived from an EMBL/GenBank/DDBJ whole genome shotgun (WGS) entry which is preliminary data.</text>
</comment>
<sequence>MPLLPRDGELLSAGGLNSVVEIEDGGWVMAIQFMAPVARLDAVRAEITTALDMVFQGF</sequence>
<name>S9ZNT8_9RHOO</name>
<evidence type="ECO:0000313" key="1">
    <source>
        <dbReference type="EMBL" id="EPZ15162.1"/>
    </source>
</evidence>